<dbReference type="EMBL" id="ML213592">
    <property type="protein sequence ID" value="TFK42847.1"/>
    <property type="molecule type" value="Genomic_DNA"/>
</dbReference>
<name>A0A5C3MD62_9AGAR</name>
<dbReference type="OrthoDB" id="2135762at2759"/>
<organism evidence="1 2">
    <name type="scientific">Crucibulum laeve</name>
    <dbReference type="NCBI Taxonomy" id="68775"/>
    <lineage>
        <taxon>Eukaryota</taxon>
        <taxon>Fungi</taxon>
        <taxon>Dikarya</taxon>
        <taxon>Basidiomycota</taxon>
        <taxon>Agaricomycotina</taxon>
        <taxon>Agaricomycetes</taxon>
        <taxon>Agaricomycetidae</taxon>
        <taxon>Agaricales</taxon>
        <taxon>Agaricineae</taxon>
        <taxon>Nidulariaceae</taxon>
        <taxon>Crucibulum</taxon>
    </lineage>
</organism>
<dbReference type="Pfam" id="PF08641">
    <property type="entry name" value="Mis14"/>
    <property type="match status" value="1"/>
</dbReference>
<dbReference type="AlphaFoldDB" id="A0A5C3MD62"/>
<sequence>MDSREDLPRVSVETVKDWERLKSNYKQAALARLDGHLNGTTTLERDALVAHLNEFIDQTFKIAEPNLRINGHTFESLDQDGQNMEPFDEALDRRIWSLADTRLQWHKRIAEARRQTPVYLKTSLLDLLRQRQVDDNIKLVDEATTEESTNEGDDGILIPHYEQLRNGFQKTSALGMELDQVGYTATVIIAC</sequence>
<accession>A0A5C3MD62</accession>
<evidence type="ECO:0000313" key="1">
    <source>
        <dbReference type="EMBL" id="TFK42847.1"/>
    </source>
</evidence>
<keyword evidence="2" id="KW-1185">Reference proteome</keyword>
<gene>
    <name evidence="1" type="ORF">BDQ12DRAFT_732446</name>
</gene>
<reference evidence="1 2" key="1">
    <citation type="journal article" date="2019" name="Nat. Ecol. Evol.">
        <title>Megaphylogeny resolves global patterns of mushroom evolution.</title>
        <authorList>
            <person name="Varga T."/>
            <person name="Krizsan K."/>
            <person name="Foldi C."/>
            <person name="Dima B."/>
            <person name="Sanchez-Garcia M."/>
            <person name="Sanchez-Ramirez S."/>
            <person name="Szollosi G.J."/>
            <person name="Szarkandi J.G."/>
            <person name="Papp V."/>
            <person name="Albert L."/>
            <person name="Andreopoulos W."/>
            <person name="Angelini C."/>
            <person name="Antonin V."/>
            <person name="Barry K.W."/>
            <person name="Bougher N.L."/>
            <person name="Buchanan P."/>
            <person name="Buyck B."/>
            <person name="Bense V."/>
            <person name="Catcheside P."/>
            <person name="Chovatia M."/>
            <person name="Cooper J."/>
            <person name="Damon W."/>
            <person name="Desjardin D."/>
            <person name="Finy P."/>
            <person name="Geml J."/>
            <person name="Haridas S."/>
            <person name="Hughes K."/>
            <person name="Justo A."/>
            <person name="Karasinski D."/>
            <person name="Kautmanova I."/>
            <person name="Kiss B."/>
            <person name="Kocsube S."/>
            <person name="Kotiranta H."/>
            <person name="LaButti K.M."/>
            <person name="Lechner B.E."/>
            <person name="Liimatainen K."/>
            <person name="Lipzen A."/>
            <person name="Lukacs Z."/>
            <person name="Mihaltcheva S."/>
            <person name="Morgado L.N."/>
            <person name="Niskanen T."/>
            <person name="Noordeloos M.E."/>
            <person name="Ohm R.A."/>
            <person name="Ortiz-Santana B."/>
            <person name="Ovrebo C."/>
            <person name="Racz N."/>
            <person name="Riley R."/>
            <person name="Savchenko A."/>
            <person name="Shiryaev A."/>
            <person name="Soop K."/>
            <person name="Spirin V."/>
            <person name="Szebenyi C."/>
            <person name="Tomsovsky M."/>
            <person name="Tulloss R.E."/>
            <person name="Uehling J."/>
            <person name="Grigoriev I.V."/>
            <person name="Vagvolgyi C."/>
            <person name="Papp T."/>
            <person name="Martin F.M."/>
            <person name="Miettinen O."/>
            <person name="Hibbett D.S."/>
            <person name="Nagy L.G."/>
        </authorList>
    </citation>
    <scope>NUCLEOTIDE SEQUENCE [LARGE SCALE GENOMIC DNA]</scope>
    <source>
        <strain evidence="1 2">CBS 166.37</strain>
    </source>
</reference>
<evidence type="ECO:0000313" key="2">
    <source>
        <dbReference type="Proteomes" id="UP000308652"/>
    </source>
</evidence>
<protein>
    <submittedName>
        <fullName evidence="1">Uncharacterized protein</fullName>
    </submittedName>
</protein>
<dbReference type="InterPro" id="IPR013950">
    <property type="entry name" value="Mis14/Nsl1"/>
</dbReference>
<dbReference type="GO" id="GO:0000070">
    <property type="term" value="P:mitotic sister chromatid segregation"/>
    <property type="evidence" value="ECO:0007669"/>
    <property type="project" value="InterPro"/>
</dbReference>
<dbReference type="GO" id="GO:0000776">
    <property type="term" value="C:kinetochore"/>
    <property type="evidence" value="ECO:0007669"/>
    <property type="project" value="InterPro"/>
</dbReference>
<dbReference type="Proteomes" id="UP000308652">
    <property type="component" value="Unassembled WGS sequence"/>
</dbReference>
<proteinExistence type="predicted"/>